<dbReference type="InterPro" id="IPR036961">
    <property type="entry name" value="Kinesin_motor_dom_sf"/>
</dbReference>
<dbReference type="EMBL" id="VJMJ01000013">
    <property type="protein sequence ID" value="KAF0743600.1"/>
    <property type="molecule type" value="Genomic_DNA"/>
</dbReference>
<dbReference type="InterPro" id="IPR027640">
    <property type="entry name" value="Kinesin-like_fam"/>
</dbReference>
<dbReference type="VEuPathDB" id="FungiDB:AeMF1_012678"/>
<evidence type="ECO:0000313" key="9">
    <source>
        <dbReference type="Proteomes" id="UP000481153"/>
    </source>
</evidence>
<organism evidence="8 9">
    <name type="scientific">Aphanomyces euteiches</name>
    <dbReference type="NCBI Taxonomy" id="100861"/>
    <lineage>
        <taxon>Eukaryota</taxon>
        <taxon>Sar</taxon>
        <taxon>Stramenopiles</taxon>
        <taxon>Oomycota</taxon>
        <taxon>Saprolegniomycetes</taxon>
        <taxon>Saprolegniales</taxon>
        <taxon>Verrucalvaceae</taxon>
        <taxon>Aphanomyces</taxon>
    </lineage>
</organism>
<reference evidence="8 9" key="1">
    <citation type="submission" date="2019-07" db="EMBL/GenBank/DDBJ databases">
        <title>Genomics analysis of Aphanomyces spp. identifies a new class of oomycete effector associated with host adaptation.</title>
        <authorList>
            <person name="Gaulin E."/>
        </authorList>
    </citation>
    <scope>NUCLEOTIDE SEQUENCE [LARGE SCALE GENOMIC DNA]</scope>
    <source>
        <strain evidence="8 9">ATCC 201684</strain>
    </source>
</reference>
<accession>A0A6G0XSK6</accession>
<dbReference type="SUPFAM" id="SSF52540">
    <property type="entry name" value="P-loop containing nucleoside triphosphate hydrolases"/>
    <property type="match status" value="1"/>
</dbReference>
<dbReference type="SUPFAM" id="SSF47769">
    <property type="entry name" value="SAM/Pointed domain"/>
    <property type="match status" value="1"/>
</dbReference>
<evidence type="ECO:0000313" key="8">
    <source>
        <dbReference type="EMBL" id="KAF0743600.1"/>
    </source>
</evidence>
<keyword evidence="2" id="KW-0963">Cytoplasm</keyword>
<dbReference type="PANTHER" id="PTHR47971">
    <property type="entry name" value="KINESIN-RELATED PROTEIN 6"/>
    <property type="match status" value="1"/>
</dbReference>
<dbReference type="GO" id="GO:0007019">
    <property type="term" value="P:microtubule depolymerization"/>
    <property type="evidence" value="ECO:0007669"/>
    <property type="project" value="TreeGrafter"/>
</dbReference>
<comment type="subcellular location">
    <subcellularLocation>
        <location evidence="1">Cytoplasm</location>
        <location evidence="1">Cytoskeleton</location>
    </subcellularLocation>
</comment>
<evidence type="ECO:0000256" key="2">
    <source>
        <dbReference type="ARBA" id="ARBA00022490"/>
    </source>
</evidence>
<evidence type="ECO:0000256" key="6">
    <source>
        <dbReference type="PROSITE-ProRule" id="PRU00283"/>
    </source>
</evidence>
<evidence type="ECO:0000256" key="5">
    <source>
        <dbReference type="ARBA" id="ARBA00023212"/>
    </source>
</evidence>
<dbReference type="InterPro" id="IPR027417">
    <property type="entry name" value="P-loop_NTPase"/>
</dbReference>
<dbReference type="Gene3D" id="3.40.850.10">
    <property type="entry name" value="Kinesin motor domain"/>
    <property type="match status" value="1"/>
</dbReference>
<dbReference type="GO" id="GO:0003777">
    <property type="term" value="F:microtubule motor activity"/>
    <property type="evidence" value="ECO:0007669"/>
    <property type="project" value="InterPro"/>
</dbReference>
<keyword evidence="6" id="KW-0547">Nucleotide-binding</keyword>
<dbReference type="SMART" id="SM00129">
    <property type="entry name" value="KISc"/>
    <property type="match status" value="1"/>
</dbReference>
<keyword evidence="4 6" id="KW-0505">Motor protein</keyword>
<dbReference type="InterPro" id="IPR001752">
    <property type="entry name" value="Kinesin_motor_dom"/>
</dbReference>
<feature type="binding site" evidence="6">
    <location>
        <begin position="145"/>
        <end position="152"/>
    </location>
    <ligand>
        <name>ATP</name>
        <dbReference type="ChEBI" id="CHEBI:30616"/>
    </ligand>
</feature>
<evidence type="ECO:0000256" key="1">
    <source>
        <dbReference type="ARBA" id="ARBA00004245"/>
    </source>
</evidence>
<keyword evidence="9" id="KW-1185">Reference proteome</keyword>
<name>A0A6G0XSK6_9STRA</name>
<keyword evidence="3" id="KW-0493">Microtubule</keyword>
<keyword evidence="5" id="KW-0206">Cytoskeleton</keyword>
<dbReference type="GO" id="GO:0007018">
    <property type="term" value="P:microtubule-based movement"/>
    <property type="evidence" value="ECO:0007669"/>
    <property type="project" value="InterPro"/>
</dbReference>
<evidence type="ECO:0000259" key="7">
    <source>
        <dbReference type="PROSITE" id="PS50067"/>
    </source>
</evidence>
<proteinExistence type="inferred from homology"/>
<protein>
    <recommendedName>
        <fullName evidence="7">Kinesin motor domain-containing protein</fullName>
    </recommendedName>
</protein>
<dbReference type="GO" id="GO:0005874">
    <property type="term" value="C:microtubule"/>
    <property type="evidence" value="ECO:0007669"/>
    <property type="project" value="UniProtKB-KW"/>
</dbReference>
<dbReference type="InterPro" id="IPR013761">
    <property type="entry name" value="SAM/pointed_sf"/>
</dbReference>
<dbReference type="AlphaFoldDB" id="A0A6G0XSK6"/>
<evidence type="ECO:0000256" key="4">
    <source>
        <dbReference type="ARBA" id="ARBA00023175"/>
    </source>
</evidence>
<dbReference type="PANTHER" id="PTHR47971:SF8">
    <property type="entry name" value="KINESIN-LIKE PROTEIN"/>
    <property type="match status" value="1"/>
</dbReference>
<dbReference type="PROSITE" id="PS50067">
    <property type="entry name" value="KINESIN_MOTOR_2"/>
    <property type="match status" value="1"/>
</dbReference>
<gene>
    <name evidence="8" type="ORF">Ae201684_001743</name>
</gene>
<comment type="caution">
    <text evidence="8">The sequence shown here is derived from an EMBL/GenBank/DDBJ whole genome shotgun (WGS) entry which is preliminary data.</text>
</comment>
<sequence>MVPEKQWRDKGDMMDKRTARKVHGTDFRAVIANLRHEFQLSRRDDSEQRNDKSAMQVVIRKRPMLAHEPKKKEFDVVTCVGDHTVVVHDCQMYADMKRKFIENRSRPFSKVFSETASTDQVFDDVAKPLVEHAIDGGQSVIMMYGQTGSGKTHTMQGLYKKMADMIFGNNVGDDLRVIVTAVEIAGAKCFDLLRRRQKVSVCDTNGGDSKLLNVTERNVDSSARLVETIQEALAQRATEATAVNSVSSRSHFLCRLGLVDKRKRGQLTLLDLAGSERNEDSFHHTADRRREAIEINSSHLALKQCVQALGQQDTTGFVPYRASTLTRLLKDSLWAKDARAAVIATISPIATDTEHTLHTLQYASMMLVDAPEEIKEQVEVPTAVEEAKTKVRVKTKRAKQILTGEFQAIKDWDNSDVIEWWQSLKRGLFTKYSSNLRGVDGKMLLRLGLPRIIQLCNSNAIDGEAVFKCLQKEKAQDDKADKERRLRNAAARKK</sequence>
<dbReference type="Pfam" id="PF00225">
    <property type="entry name" value="Kinesin"/>
    <property type="match status" value="1"/>
</dbReference>
<dbReference type="GO" id="GO:0005524">
    <property type="term" value="F:ATP binding"/>
    <property type="evidence" value="ECO:0007669"/>
    <property type="project" value="UniProtKB-UniRule"/>
</dbReference>
<keyword evidence="6" id="KW-0067">ATP-binding</keyword>
<dbReference type="GO" id="GO:0008017">
    <property type="term" value="F:microtubule binding"/>
    <property type="evidence" value="ECO:0007669"/>
    <property type="project" value="InterPro"/>
</dbReference>
<feature type="domain" description="Kinesin motor" evidence="7">
    <location>
        <begin position="54"/>
        <end position="369"/>
    </location>
</feature>
<dbReference type="PRINTS" id="PR00380">
    <property type="entry name" value="KINESINHEAVY"/>
</dbReference>
<evidence type="ECO:0000256" key="3">
    <source>
        <dbReference type="ARBA" id="ARBA00022701"/>
    </source>
</evidence>
<dbReference type="Proteomes" id="UP000481153">
    <property type="component" value="Unassembled WGS sequence"/>
</dbReference>
<comment type="similarity">
    <text evidence="6">Belongs to the TRAFAC class myosin-kinesin ATPase superfamily. Kinesin family.</text>
</comment>